<comment type="caution">
    <text evidence="2">The sequence shown here is derived from an EMBL/GenBank/DDBJ whole genome shotgun (WGS) entry which is preliminary data.</text>
</comment>
<keyword evidence="1" id="KW-0812">Transmembrane</keyword>
<evidence type="ECO:0000313" key="3">
    <source>
        <dbReference type="Proteomes" id="UP001054837"/>
    </source>
</evidence>
<keyword evidence="3" id="KW-1185">Reference proteome</keyword>
<feature type="transmembrane region" description="Helical" evidence="1">
    <location>
        <begin position="35"/>
        <end position="54"/>
    </location>
</feature>
<keyword evidence="1" id="KW-0472">Membrane</keyword>
<name>A0AAV4WVH3_9ARAC</name>
<gene>
    <name evidence="2" type="ORF">CDAR_205631</name>
</gene>
<organism evidence="2 3">
    <name type="scientific">Caerostris darwini</name>
    <dbReference type="NCBI Taxonomy" id="1538125"/>
    <lineage>
        <taxon>Eukaryota</taxon>
        <taxon>Metazoa</taxon>
        <taxon>Ecdysozoa</taxon>
        <taxon>Arthropoda</taxon>
        <taxon>Chelicerata</taxon>
        <taxon>Arachnida</taxon>
        <taxon>Araneae</taxon>
        <taxon>Araneomorphae</taxon>
        <taxon>Entelegynae</taxon>
        <taxon>Araneoidea</taxon>
        <taxon>Araneidae</taxon>
        <taxon>Caerostris</taxon>
    </lineage>
</organism>
<protein>
    <submittedName>
        <fullName evidence="2">Uncharacterized protein</fullName>
    </submittedName>
</protein>
<reference evidence="2 3" key="1">
    <citation type="submission" date="2021-06" db="EMBL/GenBank/DDBJ databases">
        <title>Caerostris darwini draft genome.</title>
        <authorList>
            <person name="Kono N."/>
            <person name="Arakawa K."/>
        </authorList>
    </citation>
    <scope>NUCLEOTIDE SEQUENCE [LARGE SCALE GENOMIC DNA]</scope>
</reference>
<dbReference type="Proteomes" id="UP001054837">
    <property type="component" value="Unassembled WGS sequence"/>
</dbReference>
<evidence type="ECO:0000256" key="1">
    <source>
        <dbReference type="SAM" id="Phobius"/>
    </source>
</evidence>
<proteinExistence type="predicted"/>
<sequence length="113" mass="13038">MGDISILRSKPTRVFYLLRILNSIWGMGRGGDEKINLASMTAVFIFSLGVGVVWSKRKLHQSITIQEIEERITRGDGMFDPSGNMRRKCNYFWEKKTESYSHGVKLLRQLDII</sequence>
<accession>A0AAV4WVH3</accession>
<evidence type="ECO:0000313" key="2">
    <source>
        <dbReference type="EMBL" id="GIY85639.1"/>
    </source>
</evidence>
<dbReference type="EMBL" id="BPLQ01015067">
    <property type="protein sequence ID" value="GIY85639.1"/>
    <property type="molecule type" value="Genomic_DNA"/>
</dbReference>
<dbReference type="AlphaFoldDB" id="A0AAV4WVH3"/>
<keyword evidence="1" id="KW-1133">Transmembrane helix</keyword>